<dbReference type="WBParaSite" id="maker-uti_cns_0002228-snap-gene-0.2-mRNA-1">
    <property type="protein sequence ID" value="maker-uti_cns_0002228-snap-gene-0.2-mRNA-1"/>
    <property type="gene ID" value="maker-uti_cns_0002228-snap-gene-0.2"/>
</dbReference>
<protein>
    <submittedName>
        <fullName evidence="3">Vegetative cell wall protein gp1-like</fullName>
    </submittedName>
</protein>
<reference evidence="3" key="1">
    <citation type="submission" date="2016-11" db="UniProtKB">
        <authorList>
            <consortium name="WormBaseParasite"/>
        </authorList>
    </citation>
    <scope>IDENTIFICATION</scope>
</reference>
<feature type="compositionally biased region" description="Pro residues" evidence="1">
    <location>
        <begin position="74"/>
        <end position="85"/>
    </location>
</feature>
<organism evidence="2 3">
    <name type="scientific">Macrostomum lignano</name>
    <dbReference type="NCBI Taxonomy" id="282301"/>
    <lineage>
        <taxon>Eukaryota</taxon>
        <taxon>Metazoa</taxon>
        <taxon>Spiralia</taxon>
        <taxon>Lophotrochozoa</taxon>
        <taxon>Platyhelminthes</taxon>
        <taxon>Rhabditophora</taxon>
        <taxon>Macrostomorpha</taxon>
        <taxon>Macrostomida</taxon>
        <taxon>Macrostomidae</taxon>
        <taxon>Macrostomum</taxon>
    </lineage>
</organism>
<proteinExistence type="predicted"/>
<accession>A0A1I8GL06</accession>
<feature type="region of interest" description="Disordered" evidence="1">
    <location>
        <begin position="64"/>
        <end position="153"/>
    </location>
</feature>
<dbReference type="AlphaFoldDB" id="A0A1I8GL06"/>
<evidence type="ECO:0000313" key="3">
    <source>
        <dbReference type="WBParaSite" id="maker-uti_cns_0002228-snap-gene-0.2-mRNA-1"/>
    </source>
</evidence>
<evidence type="ECO:0000256" key="1">
    <source>
        <dbReference type="SAM" id="MobiDB-lite"/>
    </source>
</evidence>
<sequence>MLSQRARSIRQVGQNHQTWSARESNYLAGCSCRKMDTRQRGCKSCAQTSGICMAVPRSAGRSGLSYRKTLDLQPPTPLTPSPAPLTPSLAPLTPSPAPLTPSPAPLNSPPAPLTSPSAPLNSPSALLTSPSAPLTSPSALLTSPSALLTSPSV</sequence>
<dbReference type="Proteomes" id="UP000095280">
    <property type="component" value="Unplaced"/>
</dbReference>
<feature type="compositionally biased region" description="Low complexity" evidence="1">
    <location>
        <begin position="114"/>
        <end position="153"/>
    </location>
</feature>
<name>A0A1I8GL06_9PLAT</name>
<evidence type="ECO:0000313" key="2">
    <source>
        <dbReference type="Proteomes" id="UP000095280"/>
    </source>
</evidence>
<feature type="compositionally biased region" description="Pro residues" evidence="1">
    <location>
        <begin position="93"/>
        <end position="113"/>
    </location>
</feature>
<keyword evidence="2" id="KW-1185">Reference proteome</keyword>